<dbReference type="RefSeq" id="XP_073800405.1">
    <property type="nucleotide sequence ID" value="XM_073944304.1"/>
</dbReference>
<organism evidence="1 2">
    <name type="scientific">Danio rerio</name>
    <name type="common">Zebrafish</name>
    <name type="synonym">Brachydanio rerio</name>
    <dbReference type="NCBI Taxonomy" id="7955"/>
    <lineage>
        <taxon>Eukaryota</taxon>
        <taxon>Metazoa</taxon>
        <taxon>Chordata</taxon>
        <taxon>Craniata</taxon>
        <taxon>Vertebrata</taxon>
        <taxon>Euteleostomi</taxon>
        <taxon>Actinopterygii</taxon>
        <taxon>Neopterygii</taxon>
        <taxon>Teleostei</taxon>
        <taxon>Ostariophysi</taxon>
        <taxon>Cypriniformes</taxon>
        <taxon>Danionidae</taxon>
        <taxon>Danioninae</taxon>
        <taxon>Danio</taxon>
    </lineage>
</organism>
<protein>
    <submittedName>
        <fullName evidence="2">Uncharacterized protein maptb isoform X9</fullName>
    </submittedName>
</protein>
<reference evidence="2" key="1">
    <citation type="submission" date="2025-08" db="UniProtKB">
        <authorList>
            <consortium name="RefSeq"/>
        </authorList>
    </citation>
    <scope>IDENTIFICATION</scope>
    <source>
        <strain evidence="2">Tuebingen</strain>
        <tissue evidence="2">Fibroblasts and whole tissue</tissue>
    </source>
</reference>
<evidence type="ECO:0000313" key="1">
    <source>
        <dbReference type="Proteomes" id="UP000000437"/>
    </source>
</evidence>
<accession>A0AC58J1P4</accession>
<dbReference type="Proteomes" id="UP000000437">
    <property type="component" value="Chromosome 3"/>
</dbReference>
<proteinExistence type="predicted"/>
<keyword evidence="1" id="KW-1185">Reference proteome</keyword>
<name>A0AC58J1P4_DANRE</name>
<gene>
    <name evidence="2" type="primary">maptb</name>
</gene>
<sequence length="720" mass="76616">MDHQDHMNSGQVGDSPGNNIASGVVNMSINDGHQQDLKNGTAGYMGAEETHEPTPEVTAHKAALEDSDPKPSFDKDEQLEALTPGSPPKSGRSSAASVDGEGERENGERESSVSPRESPVSPHPLPVTLADGLSSGITGFDSQMKRSPSDKMSDHHSPSGSEEEEHEMEKSERRFSGSPGFGADPRSTINLKENENEDKEVSEVSDEEEEQTGVSLVSSSITPDLTTQKEDEHETPIHLPMTPEEAKKRGLSFDYTEPQDPGHPHGPVGWECSSDKTPPESKSPDSCRADPGSPLTPSAAADQTQEESSLRDFQTDTQEEEEEIEVPEQEEEETPVPPFSREVATPKMELKAEEHLDSNKTKEVSQEKYLETSDDDEVETEKVKSVATPEPVVIPENAAIPEPVAILEPVVTKAKDAVKPSAEVPPTKPPSKAALVKEAPAKKTKKPVATVSATPSPKTAPSLQKTPSKDAAPARKASVPSKAKAGAGATPEKKAGDAKTKTAGAKPQGVGAKIPAASRMEQRRTGPGSIERADSPKTPDRSGCSSPASRSSTPGQQVKKVAVVRTPPKSPGSLRSRAQIAPVAPMPDLKNVKSKIGSTENLKHQPGGGKIQIVHKKIDLSNVQSKCGSKANIHHKPGGGNVEIKSEKLDFKAQSKVGSLENIGHVPGGGQRRREKEKEAEPQAANASYNGDAVHSNEVDMTFDLHDSEGNSLVKSKALN</sequence>
<evidence type="ECO:0000313" key="2">
    <source>
        <dbReference type="RefSeq" id="XP_073800405.1"/>
    </source>
</evidence>